<keyword evidence="3" id="KW-1185">Reference proteome</keyword>
<proteinExistence type="predicted"/>
<dbReference type="Proteomes" id="UP000813444">
    <property type="component" value="Unassembled WGS sequence"/>
</dbReference>
<protein>
    <submittedName>
        <fullName evidence="2">Uncharacterized protein</fullName>
    </submittedName>
</protein>
<dbReference type="AlphaFoldDB" id="A0A8K0T381"/>
<evidence type="ECO:0000256" key="1">
    <source>
        <dbReference type="SAM" id="MobiDB-lite"/>
    </source>
</evidence>
<organism evidence="2 3">
    <name type="scientific">Stachybotrys elegans</name>
    <dbReference type="NCBI Taxonomy" id="80388"/>
    <lineage>
        <taxon>Eukaryota</taxon>
        <taxon>Fungi</taxon>
        <taxon>Dikarya</taxon>
        <taxon>Ascomycota</taxon>
        <taxon>Pezizomycotina</taxon>
        <taxon>Sordariomycetes</taxon>
        <taxon>Hypocreomycetidae</taxon>
        <taxon>Hypocreales</taxon>
        <taxon>Stachybotryaceae</taxon>
        <taxon>Stachybotrys</taxon>
    </lineage>
</organism>
<comment type="caution">
    <text evidence="2">The sequence shown here is derived from an EMBL/GenBank/DDBJ whole genome shotgun (WGS) entry which is preliminary data.</text>
</comment>
<evidence type="ECO:0000313" key="2">
    <source>
        <dbReference type="EMBL" id="KAH7329058.1"/>
    </source>
</evidence>
<gene>
    <name evidence="2" type="ORF">B0I35DRAFT_35573</name>
</gene>
<evidence type="ECO:0000313" key="3">
    <source>
        <dbReference type="Proteomes" id="UP000813444"/>
    </source>
</evidence>
<feature type="region of interest" description="Disordered" evidence="1">
    <location>
        <begin position="203"/>
        <end position="246"/>
    </location>
</feature>
<accession>A0A8K0T381</accession>
<reference evidence="2" key="1">
    <citation type="journal article" date="2021" name="Nat. Commun.">
        <title>Genetic determinants of endophytism in the Arabidopsis root mycobiome.</title>
        <authorList>
            <person name="Mesny F."/>
            <person name="Miyauchi S."/>
            <person name="Thiergart T."/>
            <person name="Pickel B."/>
            <person name="Atanasova L."/>
            <person name="Karlsson M."/>
            <person name="Huettel B."/>
            <person name="Barry K.W."/>
            <person name="Haridas S."/>
            <person name="Chen C."/>
            <person name="Bauer D."/>
            <person name="Andreopoulos W."/>
            <person name="Pangilinan J."/>
            <person name="LaButti K."/>
            <person name="Riley R."/>
            <person name="Lipzen A."/>
            <person name="Clum A."/>
            <person name="Drula E."/>
            <person name="Henrissat B."/>
            <person name="Kohler A."/>
            <person name="Grigoriev I.V."/>
            <person name="Martin F.M."/>
            <person name="Hacquard S."/>
        </authorList>
    </citation>
    <scope>NUCLEOTIDE SEQUENCE</scope>
    <source>
        <strain evidence="2">MPI-CAGE-CH-0235</strain>
    </source>
</reference>
<sequence length="246" mass="28347">MAYNEHPRWTPEQTLVREWLWSIAALEPPSREGSNIERALGLIDRYEDTPLCKLRVFQAEANYLMGGKCRAHVCWMVCRLMELQHGLLADNLDTTASASSLFYGQRIGTCNHNTTHEVDAITDVIPNSIYRHLKHLLELISTLAYMCKTLSEYSDPMMDDEGDTTRQAKDMEAERLMVRGDADRTPPHLTLHEDRRLMLEAESHKKTAPRGSRRHRTASPAPVQRLRHPMATRYGRPSQHLHDRPR</sequence>
<dbReference type="EMBL" id="JAGPNK010000001">
    <property type="protein sequence ID" value="KAH7329058.1"/>
    <property type="molecule type" value="Genomic_DNA"/>
</dbReference>
<name>A0A8K0T381_9HYPO</name>
<feature type="compositionally biased region" description="Basic residues" evidence="1">
    <location>
        <begin position="206"/>
        <end position="217"/>
    </location>
</feature>